<evidence type="ECO:0000256" key="1">
    <source>
        <dbReference type="SAM" id="MobiDB-lite"/>
    </source>
</evidence>
<dbReference type="OrthoDB" id="6150948at2759"/>
<dbReference type="EnsemblMetazoa" id="G13860.5">
    <property type="protein sequence ID" value="G13860.5:cds"/>
    <property type="gene ID" value="G13860"/>
</dbReference>
<feature type="transmembrane region" description="Helical" evidence="2">
    <location>
        <begin position="65"/>
        <end position="91"/>
    </location>
</feature>
<keyword evidence="3" id="KW-0732">Signal</keyword>
<name>A0A8W8IGB1_MAGGI</name>
<keyword evidence="5" id="KW-1185">Reference proteome</keyword>
<dbReference type="Proteomes" id="UP000005408">
    <property type="component" value="Unassembled WGS sequence"/>
</dbReference>
<feature type="signal peptide" evidence="3">
    <location>
        <begin position="1"/>
        <end position="24"/>
    </location>
</feature>
<dbReference type="AlphaFoldDB" id="A0A8W8IGB1"/>
<feature type="compositionally biased region" description="Low complexity" evidence="1">
    <location>
        <begin position="109"/>
        <end position="152"/>
    </location>
</feature>
<feature type="region of interest" description="Disordered" evidence="1">
    <location>
        <begin position="97"/>
        <end position="162"/>
    </location>
</feature>
<evidence type="ECO:0000313" key="5">
    <source>
        <dbReference type="Proteomes" id="UP000005408"/>
    </source>
</evidence>
<keyword evidence="2" id="KW-1133">Transmembrane helix</keyword>
<keyword evidence="2" id="KW-0472">Membrane</keyword>
<keyword evidence="2" id="KW-0812">Transmembrane</keyword>
<evidence type="ECO:0000313" key="4">
    <source>
        <dbReference type="EnsemblMetazoa" id="G13860.2:cds"/>
    </source>
</evidence>
<accession>A0A8W8IGB1</accession>
<sequence length="162" mass="17328">MDNFKYVTLSCIVCLIYLICTTKALNADGTCNSDSDCPFSFYHCCTGTIWCCPSGYICTGSATCISIGVIVGPIVGLVLLVVCVVVCVVCYKKKQNTPGVVFNPNTQVHPSHGQQPPQYGQQAPPQGQQAPPYGQQAQPHGQQAPPQGQQQPQPYPSQPPKA</sequence>
<reference evidence="4" key="1">
    <citation type="submission" date="2022-08" db="UniProtKB">
        <authorList>
            <consortium name="EnsemblMetazoa"/>
        </authorList>
    </citation>
    <scope>IDENTIFICATION</scope>
    <source>
        <strain evidence="4">05x7-T-G4-1.051#20</strain>
    </source>
</reference>
<proteinExistence type="predicted"/>
<protein>
    <recommendedName>
        <fullName evidence="6">Cysteine and tyrosine-rich protein 1</fullName>
    </recommendedName>
</protein>
<feature type="compositionally biased region" description="Pro residues" evidence="1">
    <location>
        <begin position="153"/>
        <end position="162"/>
    </location>
</feature>
<dbReference type="EnsemblMetazoa" id="G13860.2">
    <property type="protein sequence ID" value="G13860.2:cds"/>
    <property type="gene ID" value="G13860"/>
</dbReference>
<evidence type="ECO:0000256" key="2">
    <source>
        <dbReference type="SAM" id="Phobius"/>
    </source>
</evidence>
<evidence type="ECO:0008006" key="6">
    <source>
        <dbReference type="Google" id="ProtNLM"/>
    </source>
</evidence>
<organism evidence="4 5">
    <name type="scientific">Magallana gigas</name>
    <name type="common">Pacific oyster</name>
    <name type="synonym">Crassostrea gigas</name>
    <dbReference type="NCBI Taxonomy" id="29159"/>
    <lineage>
        <taxon>Eukaryota</taxon>
        <taxon>Metazoa</taxon>
        <taxon>Spiralia</taxon>
        <taxon>Lophotrochozoa</taxon>
        <taxon>Mollusca</taxon>
        <taxon>Bivalvia</taxon>
        <taxon>Autobranchia</taxon>
        <taxon>Pteriomorphia</taxon>
        <taxon>Ostreida</taxon>
        <taxon>Ostreoidea</taxon>
        <taxon>Ostreidae</taxon>
        <taxon>Magallana</taxon>
    </lineage>
</organism>
<evidence type="ECO:0000256" key="3">
    <source>
        <dbReference type="SAM" id="SignalP"/>
    </source>
</evidence>
<dbReference type="OMA" id="IYLICTT"/>
<feature type="chain" id="PRO_5042430836" description="Cysteine and tyrosine-rich protein 1" evidence="3">
    <location>
        <begin position="25"/>
        <end position="162"/>
    </location>
</feature>